<dbReference type="PANTHER" id="PTHR43409:SF16">
    <property type="entry name" value="SLR0320 PROTEIN"/>
    <property type="match status" value="1"/>
</dbReference>
<dbReference type="Gene3D" id="3.80.30.20">
    <property type="entry name" value="tm_1862 like domain"/>
    <property type="match status" value="1"/>
</dbReference>
<evidence type="ECO:0000313" key="8">
    <source>
        <dbReference type="EMBL" id="TRO81843.1"/>
    </source>
</evidence>
<name>A0A550JF77_9BACT</name>
<dbReference type="InterPro" id="IPR007197">
    <property type="entry name" value="rSAM"/>
</dbReference>
<evidence type="ECO:0000256" key="5">
    <source>
        <dbReference type="ARBA" id="ARBA00023014"/>
    </source>
</evidence>
<dbReference type="InterPro" id="IPR006638">
    <property type="entry name" value="Elp3/MiaA/NifB-like_rSAM"/>
</dbReference>
<dbReference type="SMART" id="SM00729">
    <property type="entry name" value="Elp3"/>
    <property type="match status" value="1"/>
</dbReference>
<dbReference type="Gene3D" id="3.40.50.280">
    <property type="entry name" value="Cobalamin-binding domain"/>
    <property type="match status" value="1"/>
</dbReference>
<dbReference type="GO" id="GO:0046872">
    <property type="term" value="F:metal ion binding"/>
    <property type="evidence" value="ECO:0007669"/>
    <property type="project" value="UniProtKB-KW"/>
</dbReference>
<dbReference type="Proteomes" id="UP000317155">
    <property type="component" value="Unassembled WGS sequence"/>
</dbReference>
<gene>
    <name evidence="8" type="ORF">FL622_08570</name>
</gene>
<organism evidence="8 9">
    <name type="scientific">Trichloromonas acetexigens</name>
    <dbReference type="NCBI Taxonomy" id="38815"/>
    <lineage>
        <taxon>Bacteria</taxon>
        <taxon>Pseudomonadati</taxon>
        <taxon>Thermodesulfobacteriota</taxon>
        <taxon>Desulfuromonadia</taxon>
        <taxon>Desulfuromonadales</taxon>
        <taxon>Trichloromonadaceae</taxon>
        <taxon>Trichloromonas</taxon>
    </lineage>
</organism>
<evidence type="ECO:0000256" key="1">
    <source>
        <dbReference type="ARBA" id="ARBA00001966"/>
    </source>
</evidence>
<dbReference type="Pfam" id="PF04055">
    <property type="entry name" value="Radical_SAM"/>
    <property type="match status" value="1"/>
</dbReference>
<dbReference type="SFLD" id="SFLDS00029">
    <property type="entry name" value="Radical_SAM"/>
    <property type="match status" value="1"/>
</dbReference>
<sequence>MAAAERILLVHPLGYEAEAAGRDISRLANIMPPLGLASIAAWLERQGFAVDLVDCHAHPDAESRIRELLRGTRPGWIGFSCTTSSFLDGVRLARLAKSERPEIRTVFGGPHVSALKERVLTDFPEVDIVVVGEGEETLAALLAAGGEKLEEIPGLVFRDGGVPRFTGYREPGLELDSLPFPAYEKLAGYPRAYQLPIFNYPKAPNSSCISSRGCPYACSYCDRSVFRRTFRYNSADYLYDHLRYLRERFGVRHVNFYDDQFTFNRGRVEALCRKLIDEPLGLTYNCAVRAEHVDPELLRLMKAAGCWMASLGIETGDPELLAKHRQNPDLAMLAEKIRQIKTAGIRVKGLLMMGLPGESEASIRKSMEYVFSLPIDDFNLSKFTPFPGTPIYENAHELGSFNEDWAKMDCMHFQFVPSGMTRERLEELFTLYYKSHFQRPQVLLGYLAMLWKSPDSWRRFALNAGSFLRFARDSRRLGDS</sequence>
<dbReference type="SUPFAM" id="SSF102114">
    <property type="entry name" value="Radical SAM enzymes"/>
    <property type="match status" value="1"/>
</dbReference>
<evidence type="ECO:0000256" key="4">
    <source>
        <dbReference type="ARBA" id="ARBA00023004"/>
    </source>
</evidence>
<dbReference type="AlphaFoldDB" id="A0A550JF77"/>
<dbReference type="InterPro" id="IPR023404">
    <property type="entry name" value="rSAM_horseshoe"/>
</dbReference>
<reference evidence="8 9" key="1">
    <citation type="submission" date="2019-07" db="EMBL/GenBank/DDBJ databases">
        <title>Insights of Desulfuromonas acetexigens electromicrobiology.</title>
        <authorList>
            <person name="Katuri K."/>
            <person name="Sapireddy V."/>
            <person name="Shaw D.R."/>
            <person name="Saikaly P."/>
        </authorList>
    </citation>
    <scope>NUCLEOTIDE SEQUENCE [LARGE SCALE GENOMIC DNA]</scope>
    <source>
        <strain evidence="8 9">2873</strain>
    </source>
</reference>
<dbReference type="CDD" id="cd02068">
    <property type="entry name" value="radical_SAM_B12_BD"/>
    <property type="match status" value="1"/>
</dbReference>
<dbReference type="SFLD" id="SFLDG01123">
    <property type="entry name" value="methyltransferase_(Class_B)"/>
    <property type="match status" value="1"/>
</dbReference>
<keyword evidence="3" id="KW-0479">Metal-binding</keyword>
<dbReference type="PROSITE" id="PS51918">
    <property type="entry name" value="RADICAL_SAM"/>
    <property type="match status" value="1"/>
</dbReference>
<comment type="cofactor">
    <cofactor evidence="1">
        <name>[4Fe-4S] cluster</name>
        <dbReference type="ChEBI" id="CHEBI:49883"/>
    </cofactor>
</comment>
<dbReference type="OrthoDB" id="9762608at2"/>
<feature type="domain" description="B12-binding" evidence="6">
    <location>
        <begin position="19"/>
        <end position="152"/>
    </location>
</feature>
<evidence type="ECO:0000256" key="2">
    <source>
        <dbReference type="ARBA" id="ARBA00022691"/>
    </source>
</evidence>
<keyword evidence="5" id="KW-0411">Iron-sulfur</keyword>
<dbReference type="GO" id="GO:0005829">
    <property type="term" value="C:cytosol"/>
    <property type="evidence" value="ECO:0007669"/>
    <property type="project" value="TreeGrafter"/>
</dbReference>
<dbReference type="InterPro" id="IPR051198">
    <property type="entry name" value="BchE-like"/>
</dbReference>
<keyword evidence="9" id="KW-1185">Reference proteome</keyword>
<evidence type="ECO:0000259" key="6">
    <source>
        <dbReference type="PROSITE" id="PS51332"/>
    </source>
</evidence>
<dbReference type="GO" id="GO:0031419">
    <property type="term" value="F:cobalamin binding"/>
    <property type="evidence" value="ECO:0007669"/>
    <property type="project" value="InterPro"/>
</dbReference>
<dbReference type="SFLD" id="SFLDG01082">
    <property type="entry name" value="B12-binding_domain_containing"/>
    <property type="match status" value="1"/>
</dbReference>
<dbReference type="GO" id="GO:0003824">
    <property type="term" value="F:catalytic activity"/>
    <property type="evidence" value="ECO:0007669"/>
    <property type="project" value="InterPro"/>
</dbReference>
<keyword evidence="2" id="KW-0949">S-adenosyl-L-methionine</keyword>
<accession>A0A550JF77</accession>
<dbReference type="EMBL" id="VJVV01000005">
    <property type="protein sequence ID" value="TRO81843.1"/>
    <property type="molecule type" value="Genomic_DNA"/>
</dbReference>
<dbReference type="InterPro" id="IPR006158">
    <property type="entry name" value="Cobalamin-bd"/>
</dbReference>
<dbReference type="GO" id="GO:0051539">
    <property type="term" value="F:4 iron, 4 sulfur cluster binding"/>
    <property type="evidence" value="ECO:0007669"/>
    <property type="project" value="UniProtKB-KW"/>
</dbReference>
<dbReference type="Pfam" id="PF02310">
    <property type="entry name" value="B12-binding"/>
    <property type="match status" value="1"/>
</dbReference>
<dbReference type="InterPro" id="IPR058240">
    <property type="entry name" value="rSAM_sf"/>
</dbReference>
<dbReference type="CDD" id="cd01335">
    <property type="entry name" value="Radical_SAM"/>
    <property type="match status" value="1"/>
</dbReference>
<protein>
    <submittedName>
        <fullName evidence="8">Radical SAM protein</fullName>
    </submittedName>
</protein>
<proteinExistence type="predicted"/>
<feature type="domain" description="Radical SAM core" evidence="7">
    <location>
        <begin position="200"/>
        <end position="418"/>
    </location>
</feature>
<comment type="caution">
    <text evidence="8">The sequence shown here is derived from an EMBL/GenBank/DDBJ whole genome shotgun (WGS) entry which is preliminary data.</text>
</comment>
<evidence type="ECO:0000259" key="7">
    <source>
        <dbReference type="PROSITE" id="PS51918"/>
    </source>
</evidence>
<dbReference type="PROSITE" id="PS51332">
    <property type="entry name" value="B12_BINDING"/>
    <property type="match status" value="1"/>
</dbReference>
<dbReference type="RefSeq" id="WP_092057670.1">
    <property type="nucleotide sequence ID" value="NZ_FOJJ01000037.1"/>
</dbReference>
<evidence type="ECO:0000256" key="3">
    <source>
        <dbReference type="ARBA" id="ARBA00022723"/>
    </source>
</evidence>
<dbReference type="PANTHER" id="PTHR43409">
    <property type="entry name" value="ANAEROBIC MAGNESIUM-PROTOPORPHYRIN IX MONOMETHYL ESTER CYCLASE-RELATED"/>
    <property type="match status" value="1"/>
</dbReference>
<keyword evidence="4" id="KW-0408">Iron</keyword>
<dbReference type="InterPro" id="IPR034466">
    <property type="entry name" value="Methyltransferase_Class_B"/>
</dbReference>
<evidence type="ECO:0000313" key="9">
    <source>
        <dbReference type="Proteomes" id="UP000317155"/>
    </source>
</evidence>